<organism evidence="1 2">
    <name type="scientific">Ahrensia marina</name>
    <dbReference type="NCBI Taxonomy" id="1514904"/>
    <lineage>
        <taxon>Bacteria</taxon>
        <taxon>Pseudomonadati</taxon>
        <taxon>Pseudomonadota</taxon>
        <taxon>Alphaproteobacteria</taxon>
        <taxon>Hyphomicrobiales</taxon>
        <taxon>Ahrensiaceae</taxon>
        <taxon>Ahrensia</taxon>
    </lineage>
</organism>
<protein>
    <submittedName>
        <fullName evidence="1">Fe-S oxidoreductase</fullName>
    </submittedName>
</protein>
<dbReference type="STRING" id="1514904.SU32_11135"/>
<dbReference type="PATRIC" id="fig|1514904.3.peg.1069"/>
<dbReference type="AlphaFoldDB" id="A0A0M9GMH1"/>
<keyword evidence="2" id="KW-1185">Reference proteome</keyword>
<proteinExistence type="predicted"/>
<reference evidence="1 2" key="1">
    <citation type="submission" date="2015-01" db="EMBL/GenBank/DDBJ databases">
        <title>Ahrensia donghaiensis sp. nov., a novel dimethylsulphoniopropionate-cleavage bacterium isolated from seawater and emended descriptions of the genus Ahrensia and Ahrensia kielensis.</title>
        <authorList>
            <person name="Liu J."/>
        </authorList>
    </citation>
    <scope>NUCLEOTIDE SEQUENCE [LARGE SCALE GENOMIC DNA]</scope>
    <source>
        <strain evidence="1 2">LZD062</strain>
    </source>
</reference>
<dbReference type="RefSeq" id="WP_053999442.1">
    <property type="nucleotide sequence ID" value="NZ_JXMU01000015.1"/>
</dbReference>
<dbReference type="OrthoDB" id="9811423at2"/>
<dbReference type="Proteomes" id="UP000038011">
    <property type="component" value="Unassembled WGS sequence"/>
</dbReference>
<dbReference type="PANTHER" id="PTHR35175:SF2">
    <property type="entry name" value="DUF1289 DOMAIN-CONTAINING PROTEIN"/>
    <property type="match status" value="1"/>
</dbReference>
<comment type="caution">
    <text evidence="1">The sequence shown here is derived from an EMBL/GenBank/DDBJ whole genome shotgun (WGS) entry which is preliminary data.</text>
</comment>
<dbReference type="EMBL" id="JXMU01000015">
    <property type="protein sequence ID" value="KPB00959.1"/>
    <property type="molecule type" value="Genomic_DNA"/>
</dbReference>
<dbReference type="Pfam" id="PF06945">
    <property type="entry name" value="DUF1289"/>
    <property type="match status" value="1"/>
</dbReference>
<dbReference type="PANTHER" id="PTHR35175">
    <property type="entry name" value="DUF1289 DOMAIN-CONTAINING PROTEIN"/>
    <property type="match status" value="1"/>
</dbReference>
<sequence length="73" mass="8489">MESPCILLCSIDMKSGHCFGCGRTRDEIAAWTMYTDERRKEIMQELPARVAKLETRPRRVTKRRAMKSNAKND</sequence>
<dbReference type="InterPro" id="IPR010710">
    <property type="entry name" value="DUF1289"/>
</dbReference>
<evidence type="ECO:0000313" key="2">
    <source>
        <dbReference type="Proteomes" id="UP000038011"/>
    </source>
</evidence>
<accession>A0A0M9GMH1</accession>
<gene>
    <name evidence="1" type="ORF">SU32_11135</name>
</gene>
<evidence type="ECO:0000313" key="1">
    <source>
        <dbReference type="EMBL" id="KPB00959.1"/>
    </source>
</evidence>
<name>A0A0M9GMH1_9HYPH</name>